<dbReference type="KEGG" id="csq:CSCA_4138"/>
<name>A0A0E3MB39_CLOSL</name>
<dbReference type="InterPro" id="IPR009665">
    <property type="entry name" value="YyaC"/>
</dbReference>
<dbReference type="Proteomes" id="UP000033115">
    <property type="component" value="Chromosome"/>
</dbReference>
<dbReference type="RefSeq" id="WP_029161058.1">
    <property type="nucleotide sequence ID" value="NZ_CP009933.1"/>
</dbReference>
<dbReference type="AlphaFoldDB" id="A0A0E3MB39"/>
<dbReference type="EMBL" id="CP009933">
    <property type="protein sequence ID" value="AKA71263.1"/>
    <property type="molecule type" value="Genomic_DNA"/>
</dbReference>
<evidence type="ECO:0000313" key="1">
    <source>
        <dbReference type="EMBL" id="AKA71263.1"/>
    </source>
</evidence>
<dbReference type="Pfam" id="PF06866">
    <property type="entry name" value="DUF1256"/>
    <property type="match status" value="1"/>
</dbReference>
<dbReference type="HOGENOM" id="CLU_104063_1_0_9"/>
<dbReference type="InterPro" id="IPR023430">
    <property type="entry name" value="Pept_HybD-like_dom_sf"/>
</dbReference>
<sequence>MINKLVLDSSSPNSVFQLRDVLSKEIYPIAKLGRPIIILCIGTDRSTGDSLGPLVGDKLKFLIRDKVFLYGNLENPVHAKNLCNIIKEVNKKFENPFIIAIDACLGSIQNVGNIVLESKPLKPGSAMNKDLPQVGDLSITGIVNISGAMEFMVLQNTRLFTVMQIVEVIYRGLYHSILKTIGGKKSTKIFTNKFPQNANAQ</sequence>
<organism evidence="1 2">
    <name type="scientific">Clostridium scatologenes</name>
    <dbReference type="NCBI Taxonomy" id="1548"/>
    <lineage>
        <taxon>Bacteria</taxon>
        <taxon>Bacillati</taxon>
        <taxon>Bacillota</taxon>
        <taxon>Clostridia</taxon>
        <taxon>Eubacteriales</taxon>
        <taxon>Clostridiaceae</taxon>
        <taxon>Clostridium</taxon>
    </lineage>
</organism>
<gene>
    <name evidence="1" type="ORF">CSCA_4138</name>
</gene>
<protein>
    <submittedName>
        <fullName evidence="1">Sporulation protein YyaC</fullName>
    </submittedName>
</protein>
<dbReference type="STRING" id="1548.CSCA_4138"/>
<reference evidence="1 2" key="1">
    <citation type="journal article" date="2015" name="J. Biotechnol.">
        <title>Complete genome sequence of a malodorant-producing acetogen, Clostridium scatologenes ATCC 25775(T).</title>
        <authorList>
            <person name="Zhu Z."/>
            <person name="Guo T."/>
            <person name="Zheng H."/>
            <person name="Song T."/>
            <person name="Ouyang P."/>
            <person name="Xie J."/>
        </authorList>
    </citation>
    <scope>NUCLEOTIDE SEQUENCE [LARGE SCALE GENOMIC DNA]</scope>
    <source>
        <strain evidence="1 2">ATCC 25775</strain>
    </source>
</reference>
<dbReference type="SUPFAM" id="SSF53163">
    <property type="entry name" value="HybD-like"/>
    <property type="match status" value="1"/>
</dbReference>
<proteinExistence type="predicted"/>
<evidence type="ECO:0000313" key="2">
    <source>
        <dbReference type="Proteomes" id="UP000033115"/>
    </source>
</evidence>
<dbReference type="NCBIfam" id="TIGR02841">
    <property type="entry name" value="spore_YyaC"/>
    <property type="match status" value="1"/>
</dbReference>
<keyword evidence="2" id="KW-1185">Reference proteome</keyword>
<accession>A0A0E3MB39</accession>